<evidence type="ECO:0000313" key="6">
    <source>
        <dbReference type="Proteomes" id="UP001244787"/>
    </source>
</evidence>
<evidence type="ECO:0000256" key="4">
    <source>
        <dbReference type="ARBA" id="ARBA00023049"/>
    </source>
</evidence>
<dbReference type="SMART" id="SM01154">
    <property type="entry name" value="DUF1704"/>
    <property type="match status" value="1"/>
</dbReference>
<comment type="cofactor">
    <cofactor evidence="1">
        <name>Zn(2+)</name>
        <dbReference type="ChEBI" id="CHEBI:29105"/>
    </cofactor>
</comment>
<dbReference type="Pfam" id="PF08014">
    <property type="entry name" value="MATCAP"/>
    <property type="match status" value="1"/>
</dbReference>
<proteinExistence type="predicted"/>
<name>A0ABT8DHH4_9FLAO</name>
<keyword evidence="3" id="KW-0378">Hydrolase</keyword>
<sequence>MIPKTNIFTTMKAMATPEKELLLNDLQPGERTIMELPFGGYLFLEHDVPFLIIYRNIPNDKATIRLARTGASYLVIGKDNFDYFREFIKELTEKMSALFGSFILMEIYSGPKESTQFIIRGPSHKLPVSLEVLRAELDKMESRRYGGQLITAKIEQTKQRQPETQQAFCSIEEIKECGGTFIGLEIPPVYRNPEGEVYPLYFRRFQNGFSKAVHKAVFEFIRVQTSSDIESFAALGRRKIHEEVFKIDRGLTEIESSFQFLLLVAPVNIQAMRECFFKSNFEKLLAYHYRLLPIDPDILKRKLYDLRIDEIDDPAISFLFDEKREEIDQQLTMLKERGSKNFFYRSVRLYQGLDKNIVKEAEMILSSISENTLQEKVKTLDAKAFANLAMEEFDFFRTQAPDYQCRVHIREDVNVMMVSRGELYLPEDYTLTDSEASALIQHEVGTHALTFYNGSQQPLTQLSQGLADYDPLQEGIAVLSEYLIGGLTGNRLRTLAGRVIAGEALLNGAEFKEVFHLLYVKHGFSKEPAFNITSRIFQGGGFLKDIIYLKGLVELRDYLRDGGNLEFLLAGKFALKHVPMIKDLTARGLLQPPKIKPRYLQQLDFKERMAKMRKGISLCEMV</sequence>
<evidence type="ECO:0000256" key="2">
    <source>
        <dbReference type="ARBA" id="ARBA00022670"/>
    </source>
</evidence>
<evidence type="ECO:0000313" key="5">
    <source>
        <dbReference type="EMBL" id="MDN3724224.1"/>
    </source>
</evidence>
<gene>
    <name evidence="5" type="ORF">QRD02_07505</name>
</gene>
<dbReference type="InterPro" id="IPR012548">
    <property type="entry name" value="MATCAP"/>
</dbReference>
<accession>A0ABT8DHH4</accession>
<dbReference type="Proteomes" id="UP001244787">
    <property type="component" value="Unassembled WGS sequence"/>
</dbReference>
<dbReference type="PANTHER" id="PTHR31817:SF0">
    <property type="entry name" value="CHROMOSOME UNDETERMINED SCAFFOLD_67, WHOLE GENOME SHOTGUN SEQUENCE"/>
    <property type="match status" value="1"/>
</dbReference>
<keyword evidence="4" id="KW-0482">Metalloprotease</keyword>
<comment type="caution">
    <text evidence="5">The sequence shown here is derived from an EMBL/GenBank/DDBJ whole genome shotgun (WGS) entry which is preliminary data.</text>
</comment>
<protein>
    <submittedName>
        <fullName evidence="5">DUF1704 domain-containing protein</fullName>
    </submittedName>
</protein>
<dbReference type="RefSeq" id="WP_290254315.1">
    <property type="nucleotide sequence ID" value="NZ_JAUGQQ010000003.1"/>
</dbReference>
<dbReference type="PANTHER" id="PTHR31817">
    <property type="match status" value="1"/>
</dbReference>
<keyword evidence="2" id="KW-0645">Protease</keyword>
<evidence type="ECO:0000256" key="3">
    <source>
        <dbReference type="ARBA" id="ARBA00022801"/>
    </source>
</evidence>
<keyword evidence="6" id="KW-1185">Reference proteome</keyword>
<reference evidence="5 6" key="1">
    <citation type="submission" date="2023-06" db="EMBL/GenBank/DDBJ databases">
        <authorList>
            <person name="Ye Y.-Q."/>
            <person name="Du Z.-J."/>
        </authorList>
    </citation>
    <scope>NUCLEOTIDE SEQUENCE [LARGE SCALE GENOMIC DNA]</scope>
    <source>
        <strain evidence="5 6">SDUM287046</strain>
    </source>
</reference>
<organism evidence="5 6">
    <name type="scientific">Aequorivita aurantiaca</name>
    <dbReference type="NCBI Taxonomy" id="3053356"/>
    <lineage>
        <taxon>Bacteria</taxon>
        <taxon>Pseudomonadati</taxon>
        <taxon>Bacteroidota</taxon>
        <taxon>Flavobacteriia</taxon>
        <taxon>Flavobacteriales</taxon>
        <taxon>Flavobacteriaceae</taxon>
        <taxon>Aequorivita</taxon>
    </lineage>
</organism>
<dbReference type="EMBL" id="JAUGQQ010000003">
    <property type="protein sequence ID" value="MDN3724224.1"/>
    <property type="molecule type" value="Genomic_DNA"/>
</dbReference>
<evidence type="ECO:0000256" key="1">
    <source>
        <dbReference type="ARBA" id="ARBA00001947"/>
    </source>
</evidence>